<dbReference type="RefSeq" id="WP_117781114.1">
    <property type="nucleotide sequence ID" value="NZ_CP060632.1"/>
</dbReference>
<feature type="transmembrane region" description="Helical" evidence="6">
    <location>
        <begin position="298"/>
        <end position="316"/>
    </location>
</feature>
<evidence type="ECO:0000313" key="8">
    <source>
        <dbReference type="EMBL" id="QNL98916.1"/>
    </source>
</evidence>
<feature type="transmembrane region" description="Helical" evidence="6">
    <location>
        <begin position="372"/>
        <end position="391"/>
    </location>
</feature>
<feature type="transmembrane region" description="Helical" evidence="6">
    <location>
        <begin position="494"/>
        <end position="512"/>
    </location>
</feature>
<reference evidence="8 9" key="1">
    <citation type="submission" date="2020-08" db="EMBL/GenBank/DDBJ databases">
        <authorList>
            <person name="Liu C."/>
            <person name="Sun Q."/>
        </authorList>
    </citation>
    <scope>NUCLEOTIDE SEQUENCE [LARGE SCALE GENOMIC DNA]</scope>
    <source>
        <strain evidence="8 9">NSJ-4</strain>
    </source>
</reference>
<keyword evidence="5 6" id="KW-0472">Membrane</keyword>
<feature type="transmembrane region" description="Helical" evidence="6">
    <location>
        <begin position="259"/>
        <end position="278"/>
    </location>
</feature>
<dbReference type="GO" id="GO:0005886">
    <property type="term" value="C:plasma membrane"/>
    <property type="evidence" value="ECO:0007669"/>
    <property type="project" value="UniProtKB-SubCell"/>
</dbReference>
<dbReference type="EMBL" id="CP060632">
    <property type="protein sequence ID" value="QNL98916.1"/>
    <property type="molecule type" value="Genomic_DNA"/>
</dbReference>
<sequence>MEEIANYVPQMYATFWALIPPVVAIVLALITKEVYSSLFLGIVIGGLFWSNFRFEATVNHVFKDGIVRVLTNSYNMGILVFLVILGVMVCMMNKAGGSAAFGRWASAHIKTRIGAQLASVALGVLIFIDDYFNCLTVGSVMRPVTDKHQVSRAKLSYIIDATAAPVCIIAPISSWAAAVAGFVEGEDGFSIFIRAIPYNYYALFTIIFMIVLIVRKIDYGPMRTHEKNALKGDIYTTPDRPYANAENEVVETKGKVIDLVFPMIVLITACVIGMIYSGGFFSGVGFVEAFSGSDASVGLMYGSFFALVITIIYYMFRRVLKFSESMSCIPEGFKAMVPAILILTFAWTLKAMTDSLGAKEFVAELVKSTPDALLSFLPALVFIIACFLAFATGTSWGTFGMLIPIVVNAFEGTNATMMIISISACMAGAVCGDHCSPISDTTIMASAGAQCNHINHVSTQLPYAITVALVSFVTYIIAGFFGNSKGLPGVMKSPVIPLVIGLILLYVVLQVIKTVEKKKDPIDAE</sequence>
<protein>
    <submittedName>
        <fullName evidence="8">Na+/H+ antiporter NhaC family protein</fullName>
    </submittedName>
</protein>
<gene>
    <name evidence="8" type="ORF">H9Q76_09185</name>
</gene>
<name>A0A7G9FK35_9FIRM</name>
<keyword evidence="9" id="KW-1185">Reference proteome</keyword>
<accession>A0A7G9FK35</accession>
<dbReference type="InterPro" id="IPR018461">
    <property type="entry name" value="Na/H_Antiport_NhaC-like_C"/>
</dbReference>
<feature type="transmembrane region" description="Helical" evidence="6">
    <location>
        <begin position="12"/>
        <end position="30"/>
    </location>
</feature>
<evidence type="ECO:0000259" key="7">
    <source>
        <dbReference type="Pfam" id="PF03553"/>
    </source>
</evidence>
<organism evidence="8 9">
    <name type="scientific">Wujia chipingensis</name>
    <dbReference type="NCBI Taxonomy" id="2763670"/>
    <lineage>
        <taxon>Bacteria</taxon>
        <taxon>Bacillati</taxon>
        <taxon>Bacillota</taxon>
        <taxon>Clostridia</taxon>
        <taxon>Lachnospirales</taxon>
        <taxon>Lachnospiraceae</taxon>
        <taxon>Wujia</taxon>
    </lineage>
</organism>
<dbReference type="PANTHER" id="PTHR43478:SF1">
    <property type="entry name" value="NA+_H+ ANTIPORTER NHAC-LIKE C-TERMINAL DOMAIN-CONTAINING PROTEIN"/>
    <property type="match status" value="1"/>
</dbReference>
<dbReference type="PANTHER" id="PTHR43478">
    <property type="entry name" value="NA+/H+ ANTIPORTER-RELATED"/>
    <property type="match status" value="1"/>
</dbReference>
<dbReference type="Pfam" id="PF03553">
    <property type="entry name" value="Na_H_antiporter"/>
    <property type="match status" value="1"/>
</dbReference>
<evidence type="ECO:0000256" key="4">
    <source>
        <dbReference type="ARBA" id="ARBA00022989"/>
    </source>
</evidence>
<dbReference type="KEGG" id="wcp:H9Q76_09185"/>
<feature type="transmembrane region" description="Helical" evidence="6">
    <location>
        <begin position="74"/>
        <end position="93"/>
    </location>
</feature>
<evidence type="ECO:0000313" key="9">
    <source>
        <dbReference type="Proteomes" id="UP000515819"/>
    </source>
</evidence>
<feature type="transmembrane region" description="Helical" evidence="6">
    <location>
        <begin position="198"/>
        <end position="214"/>
    </location>
</feature>
<keyword evidence="2" id="KW-1003">Cell membrane</keyword>
<comment type="subcellular location">
    <subcellularLocation>
        <location evidence="1">Cell membrane</location>
        <topology evidence="1">Multi-pass membrane protein</topology>
    </subcellularLocation>
</comment>
<evidence type="ECO:0000256" key="6">
    <source>
        <dbReference type="SAM" id="Phobius"/>
    </source>
</evidence>
<dbReference type="AlphaFoldDB" id="A0A7G9FK35"/>
<feature type="transmembrane region" description="Helical" evidence="6">
    <location>
        <begin position="37"/>
        <end position="54"/>
    </location>
</feature>
<feature type="transmembrane region" description="Helical" evidence="6">
    <location>
        <begin position="463"/>
        <end position="482"/>
    </location>
</feature>
<evidence type="ECO:0000256" key="2">
    <source>
        <dbReference type="ARBA" id="ARBA00022475"/>
    </source>
</evidence>
<feature type="transmembrane region" description="Helical" evidence="6">
    <location>
        <begin position="336"/>
        <end position="352"/>
    </location>
</feature>
<keyword evidence="4 6" id="KW-1133">Transmembrane helix</keyword>
<feature type="domain" description="Na+/H+ antiporter NhaC-like C-terminal" evidence="7">
    <location>
        <begin position="186"/>
        <end position="480"/>
    </location>
</feature>
<keyword evidence="3 6" id="KW-0812">Transmembrane</keyword>
<feature type="transmembrane region" description="Helical" evidence="6">
    <location>
        <begin position="157"/>
        <end position="178"/>
    </location>
</feature>
<dbReference type="Proteomes" id="UP000515819">
    <property type="component" value="Chromosome"/>
</dbReference>
<evidence type="ECO:0000256" key="5">
    <source>
        <dbReference type="ARBA" id="ARBA00023136"/>
    </source>
</evidence>
<proteinExistence type="predicted"/>
<evidence type="ECO:0000256" key="1">
    <source>
        <dbReference type="ARBA" id="ARBA00004651"/>
    </source>
</evidence>
<evidence type="ECO:0000256" key="3">
    <source>
        <dbReference type="ARBA" id="ARBA00022692"/>
    </source>
</evidence>